<feature type="region of interest" description="Disordered" evidence="3">
    <location>
        <begin position="239"/>
        <end position="265"/>
    </location>
</feature>
<gene>
    <name evidence="6" type="ORF">FHU38_005416</name>
</gene>
<dbReference type="PANTHER" id="PTHR43214:SF43">
    <property type="entry name" value="TWO-COMPONENT RESPONSE REGULATOR"/>
    <property type="match status" value="1"/>
</dbReference>
<dbReference type="InterPro" id="IPR039420">
    <property type="entry name" value="WalR-like"/>
</dbReference>
<feature type="domain" description="HTH luxR-type" evidence="4">
    <location>
        <begin position="168"/>
        <end position="233"/>
    </location>
</feature>
<dbReference type="EMBL" id="JAAOYM010000003">
    <property type="protein sequence ID" value="NIJ15008.1"/>
    <property type="molecule type" value="Genomic_DNA"/>
</dbReference>
<accession>A0A7X5ZTH8</accession>
<dbReference type="InterPro" id="IPR001789">
    <property type="entry name" value="Sig_transdc_resp-reg_receiver"/>
</dbReference>
<dbReference type="InterPro" id="IPR016032">
    <property type="entry name" value="Sig_transdc_resp-reg_C-effctor"/>
</dbReference>
<evidence type="ECO:0000256" key="2">
    <source>
        <dbReference type="PROSITE-ProRule" id="PRU00169"/>
    </source>
</evidence>
<dbReference type="Gene3D" id="3.40.50.2300">
    <property type="match status" value="1"/>
</dbReference>
<sequence>MAHSIERGRTGPGTAGGRVLTVAALDSVPVYREGLNAVVSRTPGLRWVGHAATQHASMQLCEQLHPNIVAVDSGLDPQGHLIRLLSDGHPMMIIVVLLRQAHVGATFISAMLSAGAHGVVPRDADPRRLGEALRKAFVDRRYTDPSLAPLLARQRHTTGGDGRVGADTHRPRMPLSRREYQVLQLVAEGLENAAIAKTLFLSVETVRTHVKSILRKLSARDRTHAVSKAFRSGILVARAEGSPPGEGAPPGEGEAPPAAVGNTIA</sequence>
<protein>
    <submittedName>
        <fullName evidence="6">DNA-binding NarL/FixJ family response regulator</fullName>
    </submittedName>
</protein>
<dbReference type="GO" id="GO:0003677">
    <property type="term" value="F:DNA binding"/>
    <property type="evidence" value="ECO:0007669"/>
    <property type="project" value="UniProtKB-KW"/>
</dbReference>
<keyword evidence="1 6" id="KW-0238">DNA-binding</keyword>
<comment type="caution">
    <text evidence="6">The sequence shown here is derived from an EMBL/GenBank/DDBJ whole genome shotgun (WGS) entry which is preliminary data.</text>
</comment>
<evidence type="ECO:0000259" key="5">
    <source>
        <dbReference type="PROSITE" id="PS50110"/>
    </source>
</evidence>
<dbReference type="Pfam" id="PF00196">
    <property type="entry name" value="GerE"/>
    <property type="match status" value="1"/>
</dbReference>
<keyword evidence="2" id="KW-0597">Phosphoprotein</keyword>
<feature type="modified residue" description="4-aspartylphosphate" evidence="2">
    <location>
        <position position="72"/>
    </location>
</feature>
<dbReference type="PRINTS" id="PR00038">
    <property type="entry name" value="HTHLUXR"/>
</dbReference>
<dbReference type="AlphaFoldDB" id="A0A7X5ZTH8"/>
<dbReference type="InterPro" id="IPR000792">
    <property type="entry name" value="Tscrpt_reg_LuxR_C"/>
</dbReference>
<dbReference type="PANTHER" id="PTHR43214">
    <property type="entry name" value="TWO-COMPONENT RESPONSE REGULATOR"/>
    <property type="match status" value="1"/>
</dbReference>
<reference evidence="6 7" key="1">
    <citation type="submission" date="2020-03" db="EMBL/GenBank/DDBJ databases">
        <title>Sequencing the genomes of 1000 actinobacteria strains.</title>
        <authorList>
            <person name="Klenk H.-P."/>
        </authorList>
    </citation>
    <scope>NUCLEOTIDE SEQUENCE [LARGE SCALE GENOMIC DNA]</scope>
    <source>
        <strain evidence="6 7">DSM 45685</strain>
    </source>
</reference>
<evidence type="ECO:0000313" key="7">
    <source>
        <dbReference type="Proteomes" id="UP000545493"/>
    </source>
</evidence>
<evidence type="ECO:0000313" key="6">
    <source>
        <dbReference type="EMBL" id="NIJ15008.1"/>
    </source>
</evidence>
<dbReference type="Proteomes" id="UP000545493">
    <property type="component" value="Unassembled WGS sequence"/>
</dbReference>
<evidence type="ECO:0000259" key="4">
    <source>
        <dbReference type="PROSITE" id="PS50043"/>
    </source>
</evidence>
<name>A0A7X5ZTH8_9PSEU</name>
<dbReference type="SMART" id="SM00421">
    <property type="entry name" value="HTH_LUXR"/>
    <property type="match status" value="1"/>
</dbReference>
<dbReference type="RefSeq" id="WP_167177630.1">
    <property type="nucleotide sequence ID" value="NZ_JAAOYM010000003.1"/>
</dbReference>
<keyword evidence="7" id="KW-1185">Reference proteome</keyword>
<feature type="domain" description="Response regulatory" evidence="5">
    <location>
        <begin position="21"/>
        <end position="137"/>
    </location>
</feature>
<evidence type="ECO:0000256" key="3">
    <source>
        <dbReference type="SAM" id="MobiDB-lite"/>
    </source>
</evidence>
<dbReference type="SUPFAM" id="SSF52172">
    <property type="entry name" value="CheY-like"/>
    <property type="match status" value="1"/>
</dbReference>
<proteinExistence type="predicted"/>
<evidence type="ECO:0000256" key="1">
    <source>
        <dbReference type="ARBA" id="ARBA00023125"/>
    </source>
</evidence>
<organism evidence="6 7">
    <name type="scientific">Saccharomonospora amisosensis</name>
    <dbReference type="NCBI Taxonomy" id="1128677"/>
    <lineage>
        <taxon>Bacteria</taxon>
        <taxon>Bacillati</taxon>
        <taxon>Actinomycetota</taxon>
        <taxon>Actinomycetes</taxon>
        <taxon>Pseudonocardiales</taxon>
        <taxon>Pseudonocardiaceae</taxon>
        <taxon>Saccharomonospora</taxon>
    </lineage>
</organism>
<dbReference type="GO" id="GO:0006355">
    <property type="term" value="P:regulation of DNA-templated transcription"/>
    <property type="evidence" value="ECO:0007669"/>
    <property type="project" value="InterPro"/>
</dbReference>
<dbReference type="PROSITE" id="PS50043">
    <property type="entry name" value="HTH_LUXR_2"/>
    <property type="match status" value="1"/>
</dbReference>
<dbReference type="PROSITE" id="PS50110">
    <property type="entry name" value="RESPONSE_REGULATORY"/>
    <property type="match status" value="1"/>
</dbReference>
<dbReference type="PROSITE" id="PS00622">
    <property type="entry name" value="HTH_LUXR_1"/>
    <property type="match status" value="1"/>
</dbReference>
<dbReference type="GO" id="GO:0000160">
    <property type="term" value="P:phosphorelay signal transduction system"/>
    <property type="evidence" value="ECO:0007669"/>
    <property type="project" value="InterPro"/>
</dbReference>
<dbReference type="CDD" id="cd06170">
    <property type="entry name" value="LuxR_C_like"/>
    <property type="match status" value="1"/>
</dbReference>
<dbReference type="InterPro" id="IPR011006">
    <property type="entry name" value="CheY-like_superfamily"/>
</dbReference>
<dbReference type="SUPFAM" id="SSF46894">
    <property type="entry name" value="C-terminal effector domain of the bipartite response regulators"/>
    <property type="match status" value="1"/>
</dbReference>